<proteinExistence type="predicted"/>
<reference evidence="3 4" key="1">
    <citation type="submission" date="2020-04" db="EMBL/GenBank/DDBJ databases">
        <title>Phylogenetic Diversity and Antibacterial Activity against Ralstonia solanacearum of Endophytic Actinomycete Isolated from Moss.</title>
        <authorList>
            <person name="Zhuang X."/>
        </authorList>
    </citation>
    <scope>NUCLEOTIDE SEQUENCE [LARGE SCALE GENOMIC DNA]</scope>
    <source>
        <strain evidence="3 4">LD120</strain>
    </source>
</reference>
<name>A0ABX1GVS6_9ACTN</name>
<dbReference type="Pfam" id="PF07883">
    <property type="entry name" value="Cupin_2"/>
    <property type="match status" value="1"/>
</dbReference>
<dbReference type="PANTHER" id="PTHR36114:SF1">
    <property type="entry name" value="16.7 KDA PROTEIN IN WHIE LOCUS"/>
    <property type="match status" value="1"/>
</dbReference>
<gene>
    <name evidence="3" type="ORF">HFV08_02790</name>
</gene>
<evidence type="ECO:0000256" key="1">
    <source>
        <dbReference type="SAM" id="MobiDB-lite"/>
    </source>
</evidence>
<feature type="region of interest" description="Disordered" evidence="1">
    <location>
        <begin position="1"/>
        <end position="43"/>
    </location>
</feature>
<evidence type="ECO:0000313" key="4">
    <source>
        <dbReference type="Proteomes" id="UP000772196"/>
    </source>
</evidence>
<accession>A0ABX1GVS6</accession>
<feature type="compositionally biased region" description="Basic and acidic residues" evidence="1">
    <location>
        <begin position="1"/>
        <end position="27"/>
    </location>
</feature>
<sequence length="170" mass="18459">MSKESSREPDKEPSREPGKQPDKKPGRESPSGARRGTGPHGGEPIVLAEALASFDALWSPRVVTRVNDYDVRLAKVEGEHLWHVHEDTDEFFLVLGGELRIGLREPAGERTVRLPRGSVFTVPRGTEHKPAAPSGATLLLFEPTGTSSVGDRHEEVPDHVDATTGHPLAP</sequence>
<evidence type="ECO:0000313" key="3">
    <source>
        <dbReference type="EMBL" id="NKI40196.1"/>
    </source>
</evidence>
<dbReference type="CDD" id="cd02226">
    <property type="entry name" value="cupin_YdbB-like"/>
    <property type="match status" value="1"/>
</dbReference>
<dbReference type="InterPro" id="IPR013096">
    <property type="entry name" value="Cupin_2"/>
</dbReference>
<dbReference type="InterPro" id="IPR011051">
    <property type="entry name" value="RmlC_Cupin_sf"/>
</dbReference>
<comment type="caution">
    <text evidence="3">The sequence shown here is derived from an EMBL/GenBank/DDBJ whole genome shotgun (WGS) entry which is preliminary data.</text>
</comment>
<feature type="compositionally biased region" description="Basic and acidic residues" evidence="1">
    <location>
        <begin position="150"/>
        <end position="161"/>
    </location>
</feature>
<dbReference type="Gene3D" id="2.60.120.10">
    <property type="entry name" value="Jelly Rolls"/>
    <property type="match status" value="1"/>
</dbReference>
<dbReference type="InterPro" id="IPR014710">
    <property type="entry name" value="RmlC-like_jellyroll"/>
</dbReference>
<dbReference type="SUPFAM" id="SSF51182">
    <property type="entry name" value="RmlC-like cupins"/>
    <property type="match status" value="1"/>
</dbReference>
<dbReference type="InterPro" id="IPR052044">
    <property type="entry name" value="PKS_Associated_Protein"/>
</dbReference>
<dbReference type="PANTHER" id="PTHR36114">
    <property type="entry name" value="16.7 KDA PROTEIN IN WHIE LOCUS"/>
    <property type="match status" value="1"/>
</dbReference>
<protein>
    <submittedName>
        <fullName evidence="3">Cupin domain-containing protein</fullName>
    </submittedName>
</protein>
<feature type="domain" description="Cupin type-2" evidence="2">
    <location>
        <begin position="73"/>
        <end position="138"/>
    </location>
</feature>
<dbReference type="EMBL" id="JAAWWP010000001">
    <property type="protein sequence ID" value="NKI40196.1"/>
    <property type="molecule type" value="Genomic_DNA"/>
</dbReference>
<organism evidence="3 4">
    <name type="scientific">Streptomyces physcomitrii</name>
    <dbReference type="NCBI Taxonomy" id="2724184"/>
    <lineage>
        <taxon>Bacteria</taxon>
        <taxon>Bacillati</taxon>
        <taxon>Actinomycetota</taxon>
        <taxon>Actinomycetes</taxon>
        <taxon>Kitasatosporales</taxon>
        <taxon>Streptomycetaceae</taxon>
        <taxon>Streptomyces</taxon>
    </lineage>
</organism>
<feature type="region of interest" description="Disordered" evidence="1">
    <location>
        <begin position="143"/>
        <end position="170"/>
    </location>
</feature>
<keyword evidence="4" id="KW-1185">Reference proteome</keyword>
<evidence type="ECO:0000259" key="2">
    <source>
        <dbReference type="Pfam" id="PF07883"/>
    </source>
</evidence>
<dbReference type="Proteomes" id="UP000772196">
    <property type="component" value="Unassembled WGS sequence"/>
</dbReference>